<gene>
    <name evidence="7" type="ORF">DR864_00620</name>
</gene>
<dbReference type="Gene3D" id="3.30.300.30">
    <property type="match status" value="1"/>
</dbReference>
<dbReference type="GO" id="GO:0030729">
    <property type="term" value="F:acetoacetate-CoA ligase activity"/>
    <property type="evidence" value="ECO:0007669"/>
    <property type="project" value="UniProtKB-EC"/>
</dbReference>
<evidence type="ECO:0000256" key="4">
    <source>
        <dbReference type="ARBA" id="ARBA00022840"/>
    </source>
</evidence>
<evidence type="ECO:0000313" key="7">
    <source>
        <dbReference type="EMBL" id="AXE16331.1"/>
    </source>
</evidence>
<dbReference type="SUPFAM" id="SSF56801">
    <property type="entry name" value="Acetyl-CoA synthetase-like"/>
    <property type="match status" value="1"/>
</dbReference>
<name>A0A344TCG0_9BACT</name>
<dbReference type="InterPro" id="IPR000873">
    <property type="entry name" value="AMP-dep_synth/lig_dom"/>
</dbReference>
<comment type="similarity">
    <text evidence="1">Belongs to the ATP-dependent AMP-binding enzyme family.</text>
</comment>
<dbReference type="Pfam" id="PF16177">
    <property type="entry name" value="ACAS_N"/>
    <property type="match status" value="1"/>
</dbReference>
<feature type="domain" description="Acetyl-coenzyme A synthetase N-terminal" evidence="6">
    <location>
        <begin position="41"/>
        <end position="98"/>
    </location>
</feature>
<sequence length="656" mass="73990">MLDLAPVKPLWTPSRSFMEQSNLKKFQNWLFVKKGLYFKNYHDLWDWSVTDLDDFWESVWQFCEVKSHSLYFEVLIRQNRDFIGTKWFRGATVNYAEHIFRHKTPARPAIMFQSEQEPLKELSWRELEKQVGAVAAYLRQSGVVAGDRVVGVLPNGPQAVVAFLAANSLGAVWSSCSPDFGTTGILDRFQQIEPKVLIIADGYTYNGKAFDKLPAMRQLISQLPTLKRTVLVPYLNSEAQLPKTDNWKDVLKTPFSTLEFTPVPFDHPLWVVYSSGTTGKPKAITHSVGGCLLEHLKALTIHQNVKPGDRYFWYSTTGWMMWNFSVASLLAGATLVLYEGAVQYPTMNVLWDLAEKAKINHFGGGAAFYLACMKAGVSLQGYKFNQLQSIGSTGSPLPPEAFEWIYQHVKKDVWLISLSGGTDICSAFVGGCPTLPVYSGEIQCRLLGCKLEAFDEVGNPVQNELGEMVITQPMPSMPIYFWNDKDNQRYRASYFESYPNIWRHGDWIKINDRGGIVIYGRSDATLNRDGVRIGTGEIYSAVESVPEVTDSLVVCLEQTGGKYFMPLFVVLAQGQELTDDLKKKINLQLRSQFSPRHVPDAIYELSEVPYTISGKKMEAPVKKILMGTDPAKAASRDTMRNPQSLDFFAQFNRAQV</sequence>
<dbReference type="InterPro" id="IPR032387">
    <property type="entry name" value="ACAS_N"/>
</dbReference>
<dbReference type="Gene3D" id="3.40.50.12780">
    <property type="entry name" value="N-terminal domain of ligase-like"/>
    <property type="match status" value="1"/>
</dbReference>
<protein>
    <submittedName>
        <fullName evidence="7">Acetoacetate--CoA ligase</fullName>
        <ecNumber evidence="7">6.2.1.16</ecNumber>
    </submittedName>
</protein>
<dbReference type="InterPro" id="IPR005914">
    <property type="entry name" value="Acac_CoA_synth"/>
</dbReference>
<feature type="domain" description="AMP-dependent synthetase/ligase" evidence="5">
    <location>
        <begin position="103"/>
        <end position="474"/>
    </location>
</feature>
<dbReference type="PANTHER" id="PTHR42921">
    <property type="entry name" value="ACETOACETYL-COA SYNTHETASE"/>
    <property type="match status" value="1"/>
</dbReference>
<dbReference type="RefSeq" id="WP_114065118.1">
    <property type="nucleotide sequence ID" value="NZ_CP030850.1"/>
</dbReference>
<dbReference type="PANTHER" id="PTHR42921:SF1">
    <property type="entry name" value="ACETOACETYL-COA SYNTHETASE"/>
    <property type="match status" value="1"/>
</dbReference>
<evidence type="ECO:0000256" key="2">
    <source>
        <dbReference type="ARBA" id="ARBA00022598"/>
    </source>
</evidence>
<dbReference type="AlphaFoldDB" id="A0A344TCG0"/>
<dbReference type="PROSITE" id="PS00455">
    <property type="entry name" value="AMP_BINDING"/>
    <property type="match status" value="1"/>
</dbReference>
<evidence type="ECO:0000259" key="6">
    <source>
        <dbReference type="Pfam" id="PF16177"/>
    </source>
</evidence>
<keyword evidence="3" id="KW-0547">Nucleotide-binding</keyword>
<dbReference type="InterPro" id="IPR020845">
    <property type="entry name" value="AMP-binding_CS"/>
</dbReference>
<dbReference type="NCBIfam" id="TIGR01217">
    <property type="entry name" value="ac_ac_CoA_syn"/>
    <property type="match status" value="1"/>
</dbReference>
<reference evidence="7 8" key="1">
    <citation type="submission" date="2018-07" db="EMBL/GenBank/DDBJ databases">
        <title>Genome sequencing of Runella.</title>
        <authorList>
            <person name="Baek M.-G."/>
            <person name="Yi H."/>
        </authorList>
    </citation>
    <scope>NUCLEOTIDE SEQUENCE [LARGE SCALE GENOMIC DNA]</scope>
    <source>
        <strain evidence="7 8">HYN0085</strain>
    </source>
</reference>
<dbReference type="EC" id="6.2.1.16" evidence="7"/>
<keyword evidence="2 7" id="KW-0436">Ligase</keyword>
<keyword evidence="8" id="KW-1185">Reference proteome</keyword>
<evidence type="ECO:0000256" key="3">
    <source>
        <dbReference type="ARBA" id="ARBA00022741"/>
    </source>
</evidence>
<keyword evidence="4" id="KW-0067">ATP-binding</keyword>
<evidence type="ECO:0000256" key="1">
    <source>
        <dbReference type="ARBA" id="ARBA00006432"/>
    </source>
</evidence>
<dbReference type="Pfam" id="PF00501">
    <property type="entry name" value="AMP-binding"/>
    <property type="match status" value="1"/>
</dbReference>
<dbReference type="GO" id="GO:0005524">
    <property type="term" value="F:ATP binding"/>
    <property type="evidence" value="ECO:0007669"/>
    <property type="project" value="UniProtKB-KW"/>
</dbReference>
<dbReference type="InterPro" id="IPR045851">
    <property type="entry name" value="AMP-bd_C_sf"/>
</dbReference>
<dbReference type="Proteomes" id="UP000251993">
    <property type="component" value="Chromosome"/>
</dbReference>
<dbReference type="CDD" id="cd05943">
    <property type="entry name" value="AACS"/>
    <property type="match status" value="1"/>
</dbReference>
<accession>A0A344TCG0</accession>
<evidence type="ECO:0000259" key="5">
    <source>
        <dbReference type="Pfam" id="PF00501"/>
    </source>
</evidence>
<dbReference type="NCBIfam" id="NF002937">
    <property type="entry name" value="PRK03584.1"/>
    <property type="match status" value="1"/>
</dbReference>
<dbReference type="KEGG" id="run:DR864_00620"/>
<dbReference type="OrthoDB" id="9778383at2"/>
<evidence type="ECO:0000313" key="8">
    <source>
        <dbReference type="Proteomes" id="UP000251993"/>
    </source>
</evidence>
<dbReference type="InterPro" id="IPR042099">
    <property type="entry name" value="ANL_N_sf"/>
</dbReference>
<dbReference type="EMBL" id="CP030850">
    <property type="protein sequence ID" value="AXE16331.1"/>
    <property type="molecule type" value="Genomic_DNA"/>
</dbReference>
<dbReference type="GO" id="GO:0006629">
    <property type="term" value="P:lipid metabolic process"/>
    <property type="evidence" value="ECO:0007669"/>
    <property type="project" value="InterPro"/>
</dbReference>
<organism evidence="7 8">
    <name type="scientific">Runella rosea</name>
    <dbReference type="NCBI Taxonomy" id="2259595"/>
    <lineage>
        <taxon>Bacteria</taxon>
        <taxon>Pseudomonadati</taxon>
        <taxon>Bacteroidota</taxon>
        <taxon>Cytophagia</taxon>
        <taxon>Cytophagales</taxon>
        <taxon>Spirosomataceae</taxon>
        <taxon>Runella</taxon>
    </lineage>
</organism>
<proteinExistence type="inferred from homology"/>